<dbReference type="Pfam" id="PF00583">
    <property type="entry name" value="Acetyltransf_1"/>
    <property type="match status" value="1"/>
</dbReference>
<keyword evidence="3" id="KW-1185">Reference proteome</keyword>
<dbReference type="InterPro" id="IPR000182">
    <property type="entry name" value="GNAT_dom"/>
</dbReference>
<sequence length="302" mass="35502">MEKTIRVLTSKDFPYLKEMNTGIEDDYVIRIFDRLSTEPNRLYGLFIEDQLVSLGGISIYMNRYAMLGRLRSDRRYRGNDFATKLMAFMMNEAFQIEGIQWVGANTQEENIPARRVMDKIGLSAYTMTHGALTEDTSILQTGGKLWTPIHNLERKKEWVDKVYVQQAAVFPFECYYPFPASEALFSVENLLEWSFYENEDKTRFLITKPDQKKYRYLHAVYPWNDKTEQPGLWETISADYQDLVQQTADDNEVETYIWMDLTKEEVELLPANHPFTLPSPWILYGITKQEWQKTKETVAVEK</sequence>
<evidence type="ECO:0000313" key="3">
    <source>
        <dbReference type="Proteomes" id="UP000469125"/>
    </source>
</evidence>
<reference evidence="2 3" key="1">
    <citation type="submission" date="2019-11" db="EMBL/GenBank/DDBJ databases">
        <authorList>
            <person name="Li X."/>
        </authorList>
    </citation>
    <scope>NUCLEOTIDE SEQUENCE [LARGE SCALE GENOMIC DNA]</scope>
    <source>
        <strain evidence="2 3">L9</strain>
    </source>
</reference>
<accession>A0A6N8FEG4</accession>
<dbReference type="AlphaFoldDB" id="A0A6N8FEG4"/>
<evidence type="ECO:0000259" key="1">
    <source>
        <dbReference type="PROSITE" id="PS51186"/>
    </source>
</evidence>
<proteinExistence type="predicted"/>
<organism evidence="2 3">
    <name type="scientific">Ornithinibacillus caprae</name>
    <dbReference type="NCBI Taxonomy" id="2678566"/>
    <lineage>
        <taxon>Bacteria</taxon>
        <taxon>Bacillati</taxon>
        <taxon>Bacillota</taxon>
        <taxon>Bacilli</taxon>
        <taxon>Bacillales</taxon>
        <taxon>Bacillaceae</taxon>
        <taxon>Ornithinibacillus</taxon>
    </lineage>
</organism>
<protein>
    <submittedName>
        <fullName evidence="2">GNAT family N-acetyltransferase</fullName>
    </submittedName>
</protein>
<dbReference type="Proteomes" id="UP000469125">
    <property type="component" value="Unassembled WGS sequence"/>
</dbReference>
<gene>
    <name evidence="2" type="ORF">GMD78_05900</name>
</gene>
<dbReference type="SUPFAM" id="SSF55729">
    <property type="entry name" value="Acyl-CoA N-acyltransferases (Nat)"/>
    <property type="match status" value="1"/>
</dbReference>
<dbReference type="PROSITE" id="PS51186">
    <property type="entry name" value="GNAT"/>
    <property type="match status" value="1"/>
</dbReference>
<feature type="domain" description="N-acetyltransferase" evidence="1">
    <location>
        <begin position="3"/>
        <end position="159"/>
    </location>
</feature>
<dbReference type="RefSeq" id="WP_155667907.1">
    <property type="nucleotide sequence ID" value="NZ_WOCA01000003.1"/>
</dbReference>
<dbReference type="InterPro" id="IPR016181">
    <property type="entry name" value="Acyl_CoA_acyltransferase"/>
</dbReference>
<name>A0A6N8FEG4_9BACI</name>
<dbReference type="GO" id="GO:0016747">
    <property type="term" value="F:acyltransferase activity, transferring groups other than amino-acyl groups"/>
    <property type="evidence" value="ECO:0007669"/>
    <property type="project" value="InterPro"/>
</dbReference>
<dbReference type="EMBL" id="WOCA01000003">
    <property type="protein sequence ID" value="MUK87930.1"/>
    <property type="molecule type" value="Genomic_DNA"/>
</dbReference>
<dbReference type="Gene3D" id="3.40.630.30">
    <property type="match status" value="1"/>
</dbReference>
<evidence type="ECO:0000313" key="2">
    <source>
        <dbReference type="EMBL" id="MUK87930.1"/>
    </source>
</evidence>
<keyword evidence="2" id="KW-0808">Transferase</keyword>
<comment type="caution">
    <text evidence="2">The sequence shown here is derived from an EMBL/GenBank/DDBJ whole genome shotgun (WGS) entry which is preliminary data.</text>
</comment>